<gene>
    <name evidence="5" type="primary">Pmpca_0</name>
    <name evidence="5" type="ORF">AVEN_224642_1</name>
</gene>
<dbReference type="InterPro" id="IPR050361">
    <property type="entry name" value="MPP/UQCRC_Complex"/>
</dbReference>
<dbReference type="Pfam" id="PF05699">
    <property type="entry name" value="Dimer_Tnp_hAT"/>
    <property type="match status" value="1"/>
</dbReference>
<dbReference type="GO" id="GO:0046872">
    <property type="term" value="F:metal ion binding"/>
    <property type="evidence" value="ECO:0007669"/>
    <property type="project" value="InterPro"/>
</dbReference>
<evidence type="ECO:0000256" key="1">
    <source>
        <dbReference type="ARBA" id="ARBA00002123"/>
    </source>
</evidence>
<evidence type="ECO:0000259" key="4">
    <source>
        <dbReference type="Pfam" id="PF05699"/>
    </source>
</evidence>
<dbReference type="SUPFAM" id="SSF63411">
    <property type="entry name" value="LuxS/MPP-like metallohydrolase"/>
    <property type="match status" value="1"/>
</dbReference>
<comment type="caution">
    <text evidence="5">The sequence shown here is derived from an EMBL/GenBank/DDBJ whole genome shotgun (WGS) entry which is preliminary data.</text>
</comment>
<organism evidence="5 6">
    <name type="scientific">Araneus ventricosus</name>
    <name type="common">Orbweaver spider</name>
    <name type="synonym">Epeira ventricosa</name>
    <dbReference type="NCBI Taxonomy" id="182803"/>
    <lineage>
        <taxon>Eukaryota</taxon>
        <taxon>Metazoa</taxon>
        <taxon>Ecdysozoa</taxon>
        <taxon>Arthropoda</taxon>
        <taxon>Chelicerata</taxon>
        <taxon>Arachnida</taxon>
        <taxon>Araneae</taxon>
        <taxon>Araneomorphae</taxon>
        <taxon>Entelegynae</taxon>
        <taxon>Araneoidea</taxon>
        <taxon>Araneidae</taxon>
        <taxon>Araneus</taxon>
    </lineage>
</organism>
<evidence type="ECO:0000256" key="2">
    <source>
        <dbReference type="ARBA" id="ARBA00007261"/>
    </source>
</evidence>
<comment type="similarity">
    <text evidence="2">Belongs to the peptidase M16 family.</text>
</comment>
<dbReference type="GO" id="GO:0046983">
    <property type="term" value="F:protein dimerization activity"/>
    <property type="evidence" value="ECO:0007669"/>
    <property type="project" value="InterPro"/>
</dbReference>
<dbReference type="Pfam" id="PF05193">
    <property type="entry name" value="Peptidase_M16_C"/>
    <property type="match status" value="1"/>
</dbReference>
<dbReference type="InterPro" id="IPR008906">
    <property type="entry name" value="HATC_C_dom"/>
</dbReference>
<evidence type="ECO:0000313" key="6">
    <source>
        <dbReference type="Proteomes" id="UP000499080"/>
    </source>
</evidence>
<name>A0A4Y2UTZ9_ARAVE</name>
<reference evidence="5 6" key="1">
    <citation type="journal article" date="2019" name="Sci. Rep.">
        <title>Orb-weaving spider Araneus ventricosus genome elucidates the spidroin gene catalogue.</title>
        <authorList>
            <person name="Kono N."/>
            <person name="Nakamura H."/>
            <person name="Ohtoshi R."/>
            <person name="Moran D.A.P."/>
            <person name="Shinohara A."/>
            <person name="Yoshida Y."/>
            <person name="Fujiwara M."/>
            <person name="Mori M."/>
            <person name="Tomita M."/>
            <person name="Arakawa K."/>
        </authorList>
    </citation>
    <scope>NUCLEOTIDE SEQUENCE [LARGE SCALE GENOMIC DNA]</scope>
</reference>
<dbReference type="Gene3D" id="3.30.830.10">
    <property type="entry name" value="Metalloenzyme, LuxS/M16 peptidase-like"/>
    <property type="match status" value="1"/>
</dbReference>
<evidence type="ECO:0000259" key="3">
    <source>
        <dbReference type="Pfam" id="PF05193"/>
    </source>
</evidence>
<dbReference type="PANTHER" id="PTHR11851:SF49">
    <property type="entry name" value="MITOCHONDRIAL-PROCESSING PEPTIDASE SUBUNIT ALPHA"/>
    <property type="match status" value="1"/>
</dbReference>
<dbReference type="AlphaFoldDB" id="A0A4Y2UTZ9"/>
<keyword evidence="6" id="KW-1185">Reference proteome</keyword>
<accession>A0A4Y2UTZ9</accession>
<comment type="function">
    <text evidence="1">Substrate recognition and binding subunit of the essential mitochondrial processing protease (MPP), which cleaves the mitochondrial sequence off newly imported precursors proteins.</text>
</comment>
<dbReference type="PANTHER" id="PTHR11851">
    <property type="entry name" value="METALLOPROTEASE"/>
    <property type="match status" value="1"/>
</dbReference>
<dbReference type="GO" id="GO:0006627">
    <property type="term" value="P:protein processing involved in protein targeting to mitochondrion"/>
    <property type="evidence" value="ECO:0007669"/>
    <property type="project" value="TreeGrafter"/>
</dbReference>
<evidence type="ECO:0000313" key="5">
    <source>
        <dbReference type="EMBL" id="GBO15040.1"/>
    </source>
</evidence>
<dbReference type="InterPro" id="IPR011249">
    <property type="entry name" value="Metalloenz_LuxS/M16"/>
</dbReference>
<sequence length="378" mass="42425">MYSATAFNHSYSDSGIFCILASAHPSQLRELVDIIVSEFKNLTSQISRPELERAKTQLQSVLLMNLESRPVMFEDIGRQVLATGSRKEPEYFIQEIAKITADDIHSISTKLLKTKASVAALGDLKQLPSLKEINANLYGKQGFAVLAHHMKSSKHMPNVKARKDNFTLLGTSQTAAQEKSSSTYGLHPMFSSAEISTETRIPRPLIPLIDRVAITFPSAEAVERTASVCSESIVITRKESYDLYVHKFNSDTALNFSGEESIVKWWIERKERYPLLSRMALALLTCFYGPKVETSVSIMNNIITSGTSRLNITTLNVLQTVKYHLLAEGKSSVDYFKKSDFLLEPVDRRLVDNMRSSSKAYEKEKSDKKKVVVTKLKT</sequence>
<dbReference type="Proteomes" id="UP000499080">
    <property type="component" value="Unassembled WGS sequence"/>
</dbReference>
<protein>
    <submittedName>
        <fullName evidence="5">Mitochondrial-processing peptidase subunit alpha</fullName>
    </submittedName>
</protein>
<dbReference type="GO" id="GO:0005739">
    <property type="term" value="C:mitochondrion"/>
    <property type="evidence" value="ECO:0007669"/>
    <property type="project" value="TreeGrafter"/>
</dbReference>
<proteinExistence type="inferred from homology"/>
<dbReference type="OrthoDB" id="277191at2759"/>
<dbReference type="EMBL" id="BGPR01039108">
    <property type="protein sequence ID" value="GBO15040.1"/>
    <property type="molecule type" value="Genomic_DNA"/>
</dbReference>
<dbReference type="InterPro" id="IPR007863">
    <property type="entry name" value="Peptidase_M16_C"/>
</dbReference>
<feature type="domain" description="HAT C-terminal dimerisation" evidence="4">
    <location>
        <begin position="255"/>
        <end position="322"/>
    </location>
</feature>
<feature type="domain" description="Peptidase M16 C-terminal" evidence="3">
    <location>
        <begin position="2"/>
        <end position="58"/>
    </location>
</feature>